<organism evidence="11 12">
    <name type="scientific">Bartonella choladocola</name>
    <dbReference type="NCBI Taxonomy" id="2750995"/>
    <lineage>
        <taxon>Bacteria</taxon>
        <taxon>Pseudomonadati</taxon>
        <taxon>Pseudomonadota</taxon>
        <taxon>Alphaproteobacteria</taxon>
        <taxon>Hyphomicrobiales</taxon>
        <taxon>Bartonellaceae</taxon>
        <taxon>Bartonella</taxon>
    </lineage>
</organism>
<evidence type="ECO:0000256" key="6">
    <source>
        <dbReference type="ARBA" id="ARBA00022741"/>
    </source>
</evidence>
<dbReference type="InterPro" id="IPR013656">
    <property type="entry name" value="PAS_4"/>
</dbReference>
<keyword evidence="6" id="KW-0547">Nucleotide-binding</keyword>
<proteinExistence type="predicted"/>
<sequence length="359" mass="39344">MTFSLKTEIDKAGKSDGTKSQSTKNDDGERSRFIAEIDFLRDLVQQAPGFVIVLLNRDHRFYLVNNAFMELVGTRELIGHTVAEAMPEIPRQGFIALLDQVWETKEPFRGASVPLLIERPGDEEPVLHYVDFIHQPIKNSEGDVVGIYVQGIDITERINFENQLHILAGESAHRVKNILAMVNAVVAQTLNSSTDIESAREKVGARLRAIAEAQSTLKEDSGKKSDLKILVENTMSVAMETYGNIKVKGPKVSVSEKAALALALTLHELMTNAIKYGALSVSSGKVSVTWSLAKDGIIHLQWVESNGPEVASRHKKGFGSTLIERSLSYNPHNNVKIDYAASGLICHIELAPDGSSSGE</sequence>
<evidence type="ECO:0000256" key="9">
    <source>
        <dbReference type="SAM" id="MobiDB-lite"/>
    </source>
</evidence>
<dbReference type="PANTHER" id="PTHR41523">
    <property type="entry name" value="TWO-COMPONENT SYSTEM SENSOR PROTEIN"/>
    <property type="match status" value="1"/>
</dbReference>
<evidence type="ECO:0000256" key="3">
    <source>
        <dbReference type="ARBA" id="ARBA00021740"/>
    </source>
</evidence>
<evidence type="ECO:0000259" key="10">
    <source>
        <dbReference type="SMART" id="SM00911"/>
    </source>
</evidence>
<keyword evidence="8" id="KW-0067">ATP-binding</keyword>
<evidence type="ECO:0000313" key="11">
    <source>
        <dbReference type="EMBL" id="AQT46623.1"/>
    </source>
</evidence>
<feature type="domain" description="Signal transduction histidine kinase HWE region" evidence="10">
    <location>
        <begin position="170"/>
        <end position="251"/>
    </location>
</feature>
<dbReference type="KEGG" id="bapi:BBC0122_004930"/>
<accession>A0A1U9MFW7</accession>
<dbReference type="GO" id="GO:0004673">
    <property type="term" value="F:protein histidine kinase activity"/>
    <property type="evidence" value="ECO:0007669"/>
    <property type="project" value="UniProtKB-EC"/>
</dbReference>
<protein>
    <recommendedName>
        <fullName evidence="3">Blue-light-activated histidine kinase</fullName>
        <ecNumber evidence="2">2.7.13.3</ecNumber>
    </recommendedName>
</protein>
<dbReference type="Gene3D" id="3.30.450.20">
    <property type="entry name" value="PAS domain"/>
    <property type="match status" value="1"/>
</dbReference>
<keyword evidence="12" id="KW-1185">Reference proteome</keyword>
<feature type="region of interest" description="Disordered" evidence="9">
    <location>
        <begin position="1"/>
        <end position="27"/>
    </location>
</feature>
<keyword evidence="5" id="KW-0808">Transferase</keyword>
<dbReference type="GO" id="GO:0005524">
    <property type="term" value="F:ATP binding"/>
    <property type="evidence" value="ECO:0007669"/>
    <property type="project" value="UniProtKB-KW"/>
</dbReference>
<dbReference type="Gene3D" id="3.30.565.10">
    <property type="entry name" value="Histidine kinase-like ATPase, C-terminal domain"/>
    <property type="match status" value="1"/>
</dbReference>
<dbReference type="Pfam" id="PF08448">
    <property type="entry name" value="PAS_4"/>
    <property type="match status" value="1"/>
</dbReference>
<dbReference type="SUPFAM" id="SSF55785">
    <property type="entry name" value="PYP-like sensor domain (PAS domain)"/>
    <property type="match status" value="1"/>
</dbReference>
<reference evidence="11 12" key="1">
    <citation type="submission" date="2016-11" db="EMBL/GenBank/DDBJ databases">
        <title>Comparative genomics of Bartonella apis.</title>
        <authorList>
            <person name="Engel P."/>
        </authorList>
    </citation>
    <scope>NUCLEOTIDE SEQUENCE [LARGE SCALE GENOMIC DNA]</scope>
    <source>
        <strain evidence="11 12">BBC0122</strain>
    </source>
</reference>
<dbReference type="SMART" id="SM00911">
    <property type="entry name" value="HWE_HK"/>
    <property type="match status" value="1"/>
</dbReference>
<keyword evidence="4" id="KW-0597">Phosphoprotein</keyword>
<evidence type="ECO:0000313" key="12">
    <source>
        <dbReference type="Proteomes" id="UP000189632"/>
    </source>
</evidence>
<evidence type="ECO:0000256" key="7">
    <source>
        <dbReference type="ARBA" id="ARBA00022777"/>
    </source>
</evidence>
<dbReference type="NCBIfam" id="TIGR00229">
    <property type="entry name" value="sensory_box"/>
    <property type="match status" value="1"/>
</dbReference>
<keyword evidence="7" id="KW-0418">Kinase</keyword>
<feature type="compositionally biased region" description="Basic and acidic residues" evidence="9">
    <location>
        <begin position="7"/>
        <end position="17"/>
    </location>
</feature>
<dbReference type="Pfam" id="PF07536">
    <property type="entry name" value="HWE_HK"/>
    <property type="match status" value="1"/>
</dbReference>
<gene>
    <name evidence="11" type="ORF">BBC0122_004930</name>
</gene>
<evidence type="ECO:0000256" key="8">
    <source>
        <dbReference type="ARBA" id="ARBA00022840"/>
    </source>
</evidence>
<evidence type="ECO:0000256" key="5">
    <source>
        <dbReference type="ARBA" id="ARBA00022679"/>
    </source>
</evidence>
<dbReference type="InterPro" id="IPR000014">
    <property type="entry name" value="PAS"/>
</dbReference>
<dbReference type="EC" id="2.7.13.3" evidence="2"/>
<dbReference type="PANTHER" id="PTHR41523:SF7">
    <property type="entry name" value="HISTIDINE KINASE"/>
    <property type="match status" value="1"/>
</dbReference>
<dbReference type="Proteomes" id="UP000189632">
    <property type="component" value="Chromosome"/>
</dbReference>
<dbReference type="InterPro" id="IPR035965">
    <property type="entry name" value="PAS-like_dom_sf"/>
</dbReference>
<dbReference type="InterPro" id="IPR011102">
    <property type="entry name" value="Sig_transdc_His_kinase_HWE"/>
</dbReference>
<dbReference type="EMBL" id="CP015625">
    <property type="protein sequence ID" value="AQT46623.1"/>
    <property type="molecule type" value="Genomic_DNA"/>
</dbReference>
<comment type="catalytic activity">
    <reaction evidence="1">
        <text>ATP + protein L-histidine = ADP + protein N-phospho-L-histidine.</text>
        <dbReference type="EC" id="2.7.13.3"/>
    </reaction>
</comment>
<dbReference type="STRING" id="1686310.BBC0244_005070"/>
<dbReference type="RefSeq" id="WP_225868136.1">
    <property type="nucleotide sequence ID" value="NZ_CP015625.1"/>
</dbReference>
<dbReference type="InterPro" id="IPR036890">
    <property type="entry name" value="HATPase_C_sf"/>
</dbReference>
<dbReference type="AlphaFoldDB" id="A0A1U9MFW7"/>
<evidence type="ECO:0000256" key="1">
    <source>
        <dbReference type="ARBA" id="ARBA00000085"/>
    </source>
</evidence>
<name>A0A1U9MFW7_9HYPH</name>
<evidence type="ECO:0000256" key="2">
    <source>
        <dbReference type="ARBA" id="ARBA00012438"/>
    </source>
</evidence>
<evidence type="ECO:0000256" key="4">
    <source>
        <dbReference type="ARBA" id="ARBA00022553"/>
    </source>
</evidence>